<accession>A0A382WEC1</accession>
<evidence type="ECO:0000313" key="1">
    <source>
        <dbReference type="EMBL" id="SVD56994.1"/>
    </source>
</evidence>
<reference evidence="1" key="1">
    <citation type="submission" date="2018-05" db="EMBL/GenBank/DDBJ databases">
        <authorList>
            <person name="Lanie J.A."/>
            <person name="Ng W.-L."/>
            <person name="Kazmierczak K.M."/>
            <person name="Andrzejewski T.M."/>
            <person name="Davidsen T.M."/>
            <person name="Wayne K.J."/>
            <person name="Tettelin H."/>
            <person name="Glass J.I."/>
            <person name="Rusch D."/>
            <person name="Podicherti R."/>
            <person name="Tsui H.-C.T."/>
            <person name="Winkler M.E."/>
        </authorList>
    </citation>
    <scope>NUCLEOTIDE SEQUENCE</scope>
</reference>
<proteinExistence type="predicted"/>
<sequence length="223" mass="25348">FHHPWQHGVQTGYHGVNGCDFWFDPGQVSGSRIGTIEPRTTQIEEIEPPQWSIETLWRDDGGVGLLRENQIWKLTGHDGLLYLDLEWMVQAMLRNVHIEKSTYGGLFIRMPFRRDRPCRVVNSAGQEEDDTEQSPAAWVHLEMTVNEGDLTAGIAVLDHPDNPRHPAHWRGDSQRGINPSPCIPAAIDLAADAKMVHRYRLILHSGTLVSQEVEGHWQRYAHS</sequence>
<gene>
    <name evidence="1" type="ORF">METZ01_LOCUS409848</name>
</gene>
<feature type="non-terminal residue" evidence="1">
    <location>
        <position position="1"/>
    </location>
</feature>
<dbReference type="EMBL" id="UINC01159093">
    <property type="protein sequence ID" value="SVD56994.1"/>
    <property type="molecule type" value="Genomic_DNA"/>
</dbReference>
<protein>
    <submittedName>
        <fullName evidence="1">Uncharacterized protein</fullName>
    </submittedName>
</protein>
<dbReference type="Pfam" id="PF14100">
    <property type="entry name" value="DUF6807"/>
    <property type="match status" value="1"/>
</dbReference>
<dbReference type="InterPro" id="IPR029475">
    <property type="entry name" value="DUF6807"/>
</dbReference>
<dbReference type="AlphaFoldDB" id="A0A382WEC1"/>
<organism evidence="1">
    <name type="scientific">marine metagenome</name>
    <dbReference type="NCBI Taxonomy" id="408172"/>
    <lineage>
        <taxon>unclassified sequences</taxon>
        <taxon>metagenomes</taxon>
        <taxon>ecological metagenomes</taxon>
    </lineage>
</organism>
<name>A0A382WEC1_9ZZZZ</name>